<evidence type="ECO:0000256" key="1">
    <source>
        <dbReference type="ARBA" id="ARBA00001947"/>
    </source>
</evidence>
<evidence type="ECO:0000256" key="4">
    <source>
        <dbReference type="SAM" id="MobiDB-lite"/>
    </source>
</evidence>
<organism evidence="6 7">
    <name type="scientific">Pythium oligandrum</name>
    <name type="common">Mycoparasitic fungus</name>
    <dbReference type="NCBI Taxonomy" id="41045"/>
    <lineage>
        <taxon>Eukaryota</taxon>
        <taxon>Sar</taxon>
        <taxon>Stramenopiles</taxon>
        <taxon>Oomycota</taxon>
        <taxon>Peronosporomycetes</taxon>
        <taxon>Pythiales</taxon>
        <taxon>Pythiaceae</taxon>
        <taxon>Pythium</taxon>
    </lineage>
</organism>
<feature type="compositionally biased region" description="Basic residues" evidence="4">
    <location>
        <begin position="706"/>
        <end position="718"/>
    </location>
</feature>
<feature type="region of interest" description="Disordered" evidence="4">
    <location>
        <begin position="630"/>
        <end position="670"/>
    </location>
</feature>
<gene>
    <name evidence="6" type="ORF">Poli38472_011893</name>
</gene>
<comment type="cofactor">
    <cofactor evidence="1">
        <name>Zn(2+)</name>
        <dbReference type="ChEBI" id="CHEBI:29105"/>
    </cofactor>
</comment>
<dbReference type="Gene3D" id="3.40.630.10">
    <property type="entry name" value="Zn peptidases"/>
    <property type="match status" value="1"/>
</dbReference>
<dbReference type="OrthoDB" id="10253041at2759"/>
<evidence type="ECO:0000256" key="2">
    <source>
        <dbReference type="ARBA" id="ARBA00005988"/>
    </source>
</evidence>
<dbReference type="InterPro" id="IPR040626">
    <property type="entry name" value="Pepdidase_M14_N"/>
</dbReference>
<dbReference type="Gene3D" id="2.60.40.3120">
    <property type="match status" value="1"/>
</dbReference>
<name>A0A8K1FCG8_PYTOL</name>
<dbReference type="PROSITE" id="PS52035">
    <property type="entry name" value="PEPTIDASE_M14"/>
    <property type="match status" value="1"/>
</dbReference>
<evidence type="ECO:0000259" key="5">
    <source>
        <dbReference type="PROSITE" id="PS52035"/>
    </source>
</evidence>
<dbReference type="Proteomes" id="UP000794436">
    <property type="component" value="Unassembled WGS sequence"/>
</dbReference>
<feature type="compositionally biased region" description="Basic residues" evidence="4">
    <location>
        <begin position="729"/>
        <end position="741"/>
    </location>
</feature>
<dbReference type="GO" id="GO:0008270">
    <property type="term" value="F:zinc ion binding"/>
    <property type="evidence" value="ECO:0007669"/>
    <property type="project" value="InterPro"/>
</dbReference>
<feature type="active site" description="Proton donor/acceptor" evidence="3">
    <location>
        <position position="527"/>
    </location>
</feature>
<proteinExistence type="inferred from homology"/>
<comment type="similarity">
    <text evidence="2 3">Belongs to the peptidase M14 family.</text>
</comment>
<feature type="compositionally biased region" description="Acidic residues" evidence="4">
    <location>
        <begin position="901"/>
        <end position="920"/>
    </location>
</feature>
<feature type="compositionally biased region" description="Low complexity" evidence="4">
    <location>
        <begin position="931"/>
        <end position="946"/>
    </location>
</feature>
<feature type="region of interest" description="Disordered" evidence="4">
    <location>
        <begin position="691"/>
        <end position="813"/>
    </location>
</feature>
<feature type="compositionally biased region" description="Basic residues" evidence="4">
    <location>
        <begin position="778"/>
        <end position="788"/>
    </location>
</feature>
<feature type="domain" description="Peptidase M14" evidence="5">
    <location>
        <begin position="254"/>
        <end position="563"/>
    </location>
</feature>
<dbReference type="InterPro" id="IPR050821">
    <property type="entry name" value="Cytosolic_carboxypeptidase"/>
</dbReference>
<accession>A0A8K1FCG8</accession>
<reference evidence="6" key="1">
    <citation type="submission" date="2019-03" db="EMBL/GenBank/DDBJ databases">
        <title>Long read genome sequence of the mycoparasitic Pythium oligandrum ATCC 38472 isolated from sugarbeet rhizosphere.</title>
        <authorList>
            <person name="Gaulin E."/>
        </authorList>
    </citation>
    <scope>NUCLEOTIDE SEQUENCE</scope>
    <source>
        <strain evidence="6">ATCC 38472_TT</strain>
    </source>
</reference>
<sequence length="946" mass="104562">MTALSFSKFRAGRFRQSSDSDVLLPPPLPLISLPDEARLARSGAFNGRPMHLPVRRHVHSEQRNAPPEPILRENRMLLDVEAEEDEARPILQRIHVYEYNQPEVFAFCGAPDDTLDFDALFESGNLQRAERIIRQEFKRTPKSQEYELRIHPDLKNSAYRQWFYFSVRNGQPGASYKFSLVNHAKSGALFGAGLQPVVYSEIDAETKQRGWIHAGTHVRYDISTSPNSPPGTNALSFQYTFEHANDRVYFACLQPYTYTDMCEYLDKLERDPARSVFIRRTELCQTIALNPCDLLSITSPGKDSVPPDDKKIIVLSARVHPGEPNASWMMQGMLDYLTGPSSGATVLRNHFIFKVVPMLNPDGVINGNTRVNLAGWDLNRKWASPVEKLFPTIYHLKRQLAHFQSRDRVAIFCDLHGHSINRNIFMYGCYNKKQNKKSTQTAAANAASAAIAAGEEARASPSKSASAASLTAASIKNDPRVFPMIVARNSLFLSFASCDFKVHKSKLNTARVVVNHELGVINSYTLEASFCGPDFGPRKDTQFSTWDLEEMGRTWCQSLLIYFGLLAEVRVLDRRREEELQRTEESIKAVAIASKASGENETTLLEQTSDLLSDCEAAISELVASGELLDTEYDDDDGGGGGSGDSDLSGAEDAIPPSNGTEEDTSGLVNGDSEARAVFVNGYSSAPEAYSRNFESNANGSSGGVKKLKRRSSRRKSSRSNVANISGKSSKKKKKRRKSKGQRGLSVESGEEGGGERQEDAEPDNDVEDTEERETVSRKKSKKTKAHRSQSPNGRSKPRKSSSRIGSSSSMIELTSAVASGRLADIVLPEVRQETPPSQRNKLRGSEDSVADDGGAGDAGKMRLQSRGKLVRIRSGQLLELPLVKPFNALSIKTTTPAAEPPEDDDASEHSDDEEDEEEDDRGHDDRHRTSSSSSASDPESYLSEF</sequence>
<dbReference type="Pfam" id="PF18027">
    <property type="entry name" value="Pepdidase_M14_N"/>
    <property type="match status" value="1"/>
</dbReference>
<comment type="caution">
    <text evidence="6">The sequence shown here is derived from an EMBL/GenBank/DDBJ whole genome shotgun (WGS) entry which is preliminary data.</text>
</comment>
<feature type="compositionally biased region" description="Acidic residues" evidence="4">
    <location>
        <begin position="761"/>
        <end position="772"/>
    </location>
</feature>
<protein>
    <recommendedName>
        <fullName evidence="5">Peptidase M14 domain-containing protein</fullName>
    </recommendedName>
</protein>
<feature type="region of interest" description="Disordered" evidence="4">
    <location>
        <begin position="828"/>
        <end position="868"/>
    </location>
</feature>
<dbReference type="PANTHER" id="PTHR12756:SF45">
    <property type="entry name" value="CYTOSOLIC CARBOXYPEPTIDASE NNA1"/>
    <property type="match status" value="1"/>
</dbReference>
<dbReference type="Pfam" id="PF00246">
    <property type="entry name" value="Peptidase_M14"/>
    <property type="match status" value="1"/>
</dbReference>
<dbReference type="PANTHER" id="PTHR12756">
    <property type="entry name" value="CYTOSOLIC CARBOXYPEPTIDASE"/>
    <property type="match status" value="1"/>
</dbReference>
<dbReference type="GO" id="GO:0004181">
    <property type="term" value="F:metallocarboxypeptidase activity"/>
    <property type="evidence" value="ECO:0007669"/>
    <property type="project" value="InterPro"/>
</dbReference>
<dbReference type="SUPFAM" id="SSF53187">
    <property type="entry name" value="Zn-dependent exopeptidases"/>
    <property type="match status" value="1"/>
</dbReference>
<evidence type="ECO:0000256" key="3">
    <source>
        <dbReference type="PROSITE-ProRule" id="PRU01379"/>
    </source>
</evidence>
<dbReference type="AlphaFoldDB" id="A0A8K1FCG8"/>
<evidence type="ECO:0000313" key="7">
    <source>
        <dbReference type="Proteomes" id="UP000794436"/>
    </source>
</evidence>
<dbReference type="InterPro" id="IPR000834">
    <property type="entry name" value="Peptidase_M14"/>
</dbReference>
<keyword evidence="7" id="KW-1185">Reference proteome</keyword>
<dbReference type="GO" id="GO:0006508">
    <property type="term" value="P:proteolysis"/>
    <property type="evidence" value="ECO:0007669"/>
    <property type="project" value="InterPro"/>
</dbReference>
<dbReference type="EMBL" id="SPLM01000112">
    <property type="protein sequence ID" value="TMW58305.1"/>
    <property type="molecule type" value="Genomic_DNA"/>
</dbReference>
<feature type="region of interest" description="Disordered" evidence="4">
    <location>
        <begin position="884"/>
        <end position="946"/>
    </location>
</feature>
<evidence type="ECO:0000313" key="6">
    <source>
        <dbReference type="EMBL" id="TMW58305.1"/>
    </source>
</evidence>